<name>A0A0E9QYZ0_ANGAN</name>
<dbReference type="EMBL" id="GBXM01087299">
    <property type="protein sequence ID" value="JAH21278.1"/>
    <property type="molecule type" value="Transcribed_RNA"/>
</dbReference>
<reference evidence="1" key="2">
    <citation type="journal article" date="2015" name="Fish Shellfish Immunol.">
        <title>Early steps in the European eel (Anguilla anguilla)-Vibrio vulnificus interaction in the gills: Role of the RtxA13 toxin.</title>
        <authorList>
            <person name="Callol A."/>
            <person name="Pajuelo D."/>
            <person name="Ebbesson L."/>
            <person name="Teles M."/>
            <person name="MacKenzie S."/>
            <person name="Amaro C."/>
        </authorList>
    </citation>
    <scope>NUCLEOTIDE SEQUENCE</scope>
</reference>
<organism evidence="1">
    <name type="scientific">Anguilla anguilla</name>
    <name type="common">European freshwater eel</name>
    <name type="synonym">Muraena anguilla</name>
    <dbReference type="NCBI Taxonomy" id="7936"/>
    <lineage>
        <taxon>Eukaryota</taxon>
        <taxon>Metazoa</taxon>
        <taxon>Chordata</taxon>
        <taxon>Craniata</taxon>
        <taxon>Vertebrata</taxon>
        <taxon>Euteleostomi</taxon>
        <taxon>Actinopterygii</taxon>
        <taxon>Neopterygii</taxon>
        <taxon>Teleostei</taxon>
        <taxon>Anguilliformes</taxon>
        <taxon>Anguillidae</taxon>
        <taxon>Anguilla</taxon>
    </lineage>
</organism>
<dbReference type="EMBL" id="GBXM01088651">
    <property type="protein sequence ID" value="JAH19926.1"/>
    <property type="molecule type" value="Transcribed_RNA"/>
</dbReference>
<protein>
    <submittedName>
        <fullName evidence="1">Uncharacterized protein</fullName>
    </submittedName>
</protein>
<evidence type="ECO:0000313" key="1">
    <source>
        <dbReference type="EMBL" id="JAH21278.1"/>
    </source>
</evidence>
<accession>A0A0E9QYZ0</accession>
<reference evidence="1" key="1">
    <citation type="submission" date="2014-11" db="EMBL/GenBank/DDBJ databases">
        <authorList>
            <person name="Amaro Gonzalez C."/>
        </authorList>
    </citation>
    <scope>NUCLEOTIDE SEQUENCE</scope>
</reference>
<proteinExistence type="predicted"/>
<sequence length="17" mass="1901">MLGKTIDHSLLVAKLFD</sequence>
<dbReference type="AlphaFoldDB" id="A0A0E9QYZ0"/>